<sequence>MRQATSTNAELLALSGPRNPYPGKLGVIEEGALADILLINGDPLADISILTKPEENLALIMKDGKIYKNALGGSMEPGGK</sequence>
<evidence type="ECO:0000313" key="1">
    <source>
        <dbReference type="EMBL" id="SFL17387.1"/>
    </source>
</evidence>
<dbReference type="Gene3D" id="2.30.40.10">
    <property type="entry name" value="Urease, subunit C, domain 1"/>
    <property type="match status" value="1"/>
</dbReference>
<organism evidence="1 2">
    <name type="scientific">Neomesorhizobium albiziae</name>
    <dbReference type="NCBI Taxonomy" id="335020"/>
    <lineage>
        <taxon>Bacteria</taxon>
        <taxon>Pseudomonadati</taxon>
        <taxon>Pseudomonadota</taxon>
        <taxon>Alphaproteobacteria</taxon>
        <taxon>Hyphomicrobiales</taxon>
        <taxon>Phyllobacteriaceae</taxon>
        <taxon>Neomesorhizobium</taxon>
    </lineage>
</organism>
<dbReference type="InterPro" id="IPR051781">
    <property type="entry name" value="Metallo-dep_Hydrolase"/>
</dbReference>
<accession>A0A1I4FKD9</accession>
<keyword evidence="2" id="KW-1185">Reference proteome</keyword>
<gene>
    <name evidence="1" type="ORF">SAMN04488498_14710</name>
</gene>
<dbReference type="Proteomes" id="UP000323300">
    <property type="component" value="Unassembled WGS sequence"/>
</dbReference>
<protein>
    <recommendedName>
        <fullName evidence="3">Amidohydrolase family protein</fullName>
    </recommendedName>
</protein>
<dbReference type="PANTHER" id="PTHR43135:SF3">
    <property type="entry name" value="ALPHA-D-RIBOSE 1-METHYLPHOSPHONATE 5-TRIPHOSPHATE DIPHOSPHATASE"/>
    <property type="match status" value="1"/>
</dbReference>
<name>A0A1I4FKD9_9HYPH</name>
<dbReference type="EMBL" id="FOSL01000047">
    <property type="protein sequence ID" value="SFL17387.1"/>
    <property type="molecule type" value="Genomic_DNA"/>
</dbReference>
<dbReference type="GO" id="GO:0016810">
    <property type="term" value="F:hydrolase activity, acting on carbon-nitrogen (but not peptide) bonds"/>
    <property type="evidence" value="ECO:0007669"/>
    <property type="project" value="InterPro"/>
</dbReference>
<evidence type="ECO:0000313" key="2">
    <source>
        <dbReference type="Proteomes" id="UP000323300"/>
    </source>
</evidence>
<dbReference type="PANTHER" id="PTHR43135">
    <property type="entry name" value="ALPHA-D-RIBOSE 1-METHYLPHOSPHONATE 5-TRIPHOSPHATE DIPHOSPHATASE"/>
    <property type="match status" value="1"/>
</dbReference>
<proteinExistence type="predicted"/>
<dbReference type="SUPFAM" id="SSF51338">
    <property type="entry name" value="Composite domain of metallo-dependent hydrolases"/>
    <property type="match status" value="1"/>
</dbReference>
<dbReference type="RefSeq" id="WP_188130635.1">
    <property type="nucleotide sequence ID" value="NZ_BSPE01000002.1"/>
</dbReference>
<dbReference type="AlphaFoldDB" id="A0A1I4FKD9"/>
<dbReference type="InterPro" id="IPR011059">
    <property type="entry name" value="Metal-dep_hydrolase_composite"/>
</dbReference>
<evidence type="ECO:0008006" key="3">
    <source>
        <dbReference type="Google" id="ProtNLM"/>
    </source>
</evidence>
<reference evidence="1 2" key="1">
    <citation type="submission" date="2016-10" db="EMBL/GenBank/DDBJ databases">
        <authorList>
            <person name="Varghese N."/>
            <person name="Submissions S."/>
        </authorList>
    </citation>
    <scope>NUCLEOTIDE SEQUENCE [LARGE SCALE GENOMIC DNA]</scope>
    <source>
        <strain evidence="1 2">DSM 21822</strain>
    </source>
</reference>